<reference evidence="4" key="1">
    <citation type="submission" date="2018-11" db="EMBL/GenBank/DDBJ databases">
        <title>Proposal to divide the Flavobacteriaceae and reorganize its genera based on Amino Acid Identity values calculated from whole genome sequences.</title>
        <authorList>
            <person name="Nicholson A.C."/>
            <person name="Gulvik C.A."/>
            <person name="Whitney A.M."/>
            <person name="Humrighouse B.W."/>
            <person name="Bell M."/>
            <person name="Holmes B."/>
            <person name="Steigerwalt A.B."/>
            <person name="Villarma A."/>
            <person name="Sheth M."/>
            <person name="Batra D."/>
            <person name="Pryor J."/>
            <person name="Bernardet J.-F."/>
            <person name="Hugo C."/>
            <person name="Kampfer P."/>
            <person name="Newman J.D."/>
            <person name="McQuiston J.R."/>
        </authorList>
    </citation>
    <scope>NUCLEOTIDE SEQUENCE [LARGE SCALE GENOMIC DNA]</scope>
    <source>
        <strain evidence="4">F5649</strain>
    </source>
</reference>
<dbReference type="Proteomes" id="UP000281810">
    <property type="component" value="Chromosome"/>
</dbReference>
<evidence type="ECO:0000313" key="4">
    <source>
        <dbReference type="Proteomes" id="UP000281810"/>
    </source>
</evidence>
<dbReference type="AlphaFoldDB" id="A0A3G8Y337"/>
<protein>
    <submittedName>
        <fullName evidence="1">Uncharacterized protein</fullName>
    </submittedName>
</protein>
<proteinExistence type="predicted"/>
<sequence length="315" mass="37288">MQQILHNIKSFFSSFPLNKEFLYIENYIRLEDGIIDPIDFCKLSFDYYCVEEDSIKTFELDLPEYSKNHFGNYAEQSIPEEIIDENGILNYNLHLYGICKSCKKKQAEFLISVRSDKKFPTDRQRLYKVIDEETSVPIDVFENKQINVYLTKIAVFPEPKIKIEKYIQKYFDRETNNWYYKGIKSYNEGFGIGSYAYFRRIIEKELIKIFQEISLLPDADSKLNKLISEYKEKNQISTLYNDSFHLLPKSLQLLGENPLKLLYSLTSQGLHNLTEENCLENSDKIHKILDFVIKKIYEEKSELSSIREIIKSIKK</sequence>
<gene>
    <name evidence="1" type="ORF">EIB74_07015</name>
    <name evidence="2" type="ORF">EIB75_00170</name>
</gene>
<dbReference type="KEGG" id="eva:EIB75_00170"/>
<evidence type="ECO:0000313" key="3">
    <source>
        <dbReference type="Proteomes" id="UP000272316"/>
    </source>
</evidence>
<dbReference type="EMBL" id="CP034160">
    <property type="protein sequence ID" value="AZI53764.1"/>
    <property type="molecule type" value="Genomic_DNA"/>
</dbReference>
<evidence type="ECO:0000313" key="2">
    <source>
        <dbReference type="EMBL" id="AZI53764.1"/>
    </source>
</evidence>
<accession>A0A3G8ZH80</accession>
<keyword evidence="4" id="KW-1185">Reference proteome</keyword>
<dbReference type="EMBL" id="CP034161">
    <property type="protein sequence ID" value="AZI39728.1"/>
    <property type="molecule type" value="Genomic_DNA"/>
</dbReference>
<dbReference type="OrthoDB" id="981660at2"/>
<accession>A0A3G8Y337</accession>
<organism evidence="1 4">
    <name type="scientific">Epilithonimonas vandammei</name>
    <dbReference type="NCBI Taxonomy" id="2487072"/>
    <lineage>
        <taxon>Bacteria</taxon>
        <taxon>Pseudomonadati</taxon>
        <taxon>Bacteroidota</taxon>
        <taxon>Flavobacteriia</taxon>
        <taxon>Flavobacteriales</taxon>
        <taxon>Weeksellaceae</taxon>
        <taxon>Chryseobacterium group</taxon>
        <taxon>Epilithonimonas</taxon>
    </lineage>
</organism>
<reference evidence="1" key="2">
    <citation type="submission" date="2018-11" db="EMBL/GenBank/DDBJ databases">
        <title>Proposal to divide the Flavobacteriaceae and reorganize its genera based on Amino Acid Identity values calculated from whole genome sequences.</title>
        <authorList>
            <person name="Nicholson A.C."/>
            <person name="Gulvik C.A."/>
            <person name="Whitney A.M."/>
            <person name="Humrighouse B.W."/>
            <person name="Bell M."/>
            <person name="Holmes B."/>
            <person name="Steigerwalt A."/>
            <person name="Villarma A."/>
            <person name="Sheth M."/>
            <person name="Batra D."/>
            <person name="Pryor J."/>
            <person name="Bernardet J.-F."/>
            <person name="Hugo C."/>
            <person name="Kampfer P."/>
            <person name="Newman J."/>
            <person name="Mcquiston J.R."/>
        </authorList>
    </citation>
    <scope>NUCLEOTIDE SEQUENCE [LARGE SCALE GENOMIC DNA]</scope>
    <source>
        <strain evidence="1">F5649</strain>
        <strain evidence="2">H6466</strain>
    </source>
</reference>
<evidence type="ECO:0000313" key="1">
    <source>
        <dbReference type="EMBL" id="AZI39728.1"/>
    </source>
</evidence>
<name>A0A3G8Y337_9FLAO</name>
<reference evidence="3" key="3">
    <citation type="submission" date="2018-11" db="EMBL/GenBank/DDBJ databases">
        <title>Proposal to divide the Flavobacteriaceae and reorganize its genera based on Amino Acid Identity values calculated from whole genome sequences.</title>
        <authorList>
            <person name="Nicholson A.C."/>
            <person name="Gulvik C.A."/>
            <person name="Whitney A.M."/>
            <person name="Sheth M."/>
            <person name="Batra D."/>
            <person name="Pryor J."/>
            <person name="Bernardet J.-F."/>
            <person name="Hugo C."/>
            <person name="Kampfer P."/>
            <person name="Newman J.D."/>
            <person name="McQuiston J.R."/>
        </authorList>
    </citation>
    <scope>NUCLEOTIDE SEQUENCE [LARGE SCALE GENOMIC DNA]</scope>
    <source>
        <strain evidence="3">H6466</strain>
    </source>
</reference>
<dbReference type="Proteomes" id="UP000272316">
    <property type="component" value="Chromosome"/>
</dbReference>
<dbReference type="RefSeq" id="WP_124801942.1">
    <property type="nucleotide sequence ID" value="NZ_CP034160.1"/>
</dbReference>